<protein>
    <submittedName>
        <fullName evidence="1">Uncharacterized protein</fullName>
    </submittedName>
</protein>
<accession>C6LLS3</accession>
<keyword evidence="2" id="KW-1185">Reference proteome</keyword>
<dbReference type="EMBL" id="ACCL02000033">
    <property type="protein sequence ID" value="EET58393.1"/>
    <property type="molecule type" value="Genomic_DNA"/>
</dbReference>
<sequence>MFISSFLSYVPDGFPPCFCLYYHILNSRFRKAVNARKNRVGGISLK</sequence>
<name>C6LLS3_9FIRM</name>
<organism evidence="1 2">
    <name type="scientific">Marvinbryantia formatexigens DSM 14469</name>
    <dbReference type="NCBI Taxonomy" id="478749"/>
    <lineage>
        <taxon>Bacteria</taxon>
        <taxon>Bacillati</taxon>
        <taxon>Bacillota</taxon>
        <taxon>Clostridia</taxon>
        <taxon>Lachnospirales</taxon>
        <taxon>Lachnospiraceae</taxon>
        <taxon>Marvinbryantia</taxon>
    </lineage>
</organism>
<evidence type="ECO:0000313" key="2">
    <source>
        <dbReference type="Proteomes" id="UP000005561"/>
    </source>
</evidence>
<evidence type="ECO:0000313" key="1">
    <source>
        <dbReference type="EMBL" id="EET58393.1"/>
    </source>
</evidence>
<reference evidence="1" key="1">
    <citation type="submission" date="2009-07" db="EMBL/GenBank/DDBJ databases">
        <authorList>
            <person name="Weinstock G."/>
            <person name="Sodergren E."/>
            <person name="Clifton S."/>
            <person name="Fulton L."/>
            <person name="Fulton B."/>
            <person name="Courtney L."/>
            <person name="Fronick C."/>
            <person name="Harrison M."/>
            <person name="Strong C."/>
            <person name="Farmer C."/>
            <person name="Delahaunty K."/>
            <person name="Markovic C."/>
            <person name="Hall O."/>
            <person name="Minx P."/>
            <person name="Tomlinson C."/>
            <person name="Mitreva M."/>
            <person name="Nelson J."/>
            <person name="Hou S."/>
            <person name="Wollam A."/>
            <person name="Pepin K.H."/>
            <person name="Johnson M."/>
            <person name="Bhonagiri V."/>
            <person name="Nash W.E."/>
            <person name="Warren W."/>
            <person name="Chinwalla A."/>
            <person name="Mardis E.R."/>
            <person name="Wilson R.K."/>
        </authorList>
    </citation>
    <scope>NUCLEOTIDE SEQUENCE [LARGE SCALE GENOMIC DNA]</scope>
    <source>
        <strain evidence="1">DSM 14469</strain>
    </source>
</reference>
<dbReference type="Proteomes" id="UP000005561">
    <property type="component" value="Unassembled WGS sequence"/>
</dbReference>
<dbReference type="AlphaFoldDB" id="C6LLS3"/>
<comment type="caution">
    <text evidence="1">The sequence shown here is derived from an EMBL/GenBank/DDBJ whole genome shotgun (WGS) entry which is preliminary data.</text>
</comment>
<proteinExistence type="predicted"/>
<gene>
    <name evidence="1" type="ORF">BRYFOR_09622</name>
</gene>